<keyword evidence="1" id="KW-0175">Coiled coil</keyword>
<dbReference type="Proteomes" id="UP000719917">
    <property type="component" value="Unassembled WGS sequence"/>
</dbReference>
<gene>
    <name evidence="2" type="ORF">GTU77_01105</name>
</gene>
<dbReference type="AlphaFoldDB" id="A0AAJ2YW34"/>
<evidence type="ECO:0000313" key="2">
    <source>
        <dbReference type="EMBL" id="NBA10822.1"/>
    </source>
</evidence>
<evidence type="ECO:0000313" key="3">
    <source>
        <dbReference type="Proteomes" id="UP000719917"/>
    </source>
</evidence>
<reference evidence="2" key="1">
    <citation type="submission" date="2020-01" db="EMBL/GenBank/DDBJ databases">
        <title>First Reported Case and Whole Genome of Weissella confusa in an Equid.</title>
        <authorList>
            <person name="Little S.V."/>
            <person name="Lawhon S.D."/>
        </authorList>
    </citation>
    <scope>NUCLEOTIDE SEQUENCE</scope>
    <source>
        <strain evidence="2">718955</strain>
    </source>
</reference>
<feature type="coiled-coil region" evidence="1">
    <location>
        <begin position="77"/>
        <end position="104"/>
    </location>
</feature>
<organism evidence="2 3">
    <name type="scientific">Weissella confusa</name>
    <name type="common">Lactobacillus confusus</name>
    <dbReference type="NCBI Taxonomy" id="1583"/>
    <lineage>
        <taxon>Bacteria</taxon>
        <taxon>Bacillati</taxon>
        <taxon>Bacillota</taxon>
        <taxon>Bacilli</taxon>
        <taxon>Lactobacillales</taxon>
        <taxon>Lactobacillaceae</taxon>
        <taxon>Weissella</taxon>
    </lineage>
</organism>
<dbReference type="EMBL" id="JAAAMQ010000001">
    <property type="protein sequence ID" value="NBA10822.1"/>
    <property type="molecule type" value="Genomic_DNA"/>
</dbReference>
<name>A0AAJ2YW34_WEICO</name>
<comment type="caution">
    <text evidence="2">The sequence shown here is derived from an EMBL/GenBank/DDBJ whole genome shotgun (WGS) entry which is preliminary data.</text>
</comment>
<accession>A0AAJ2YW34</accession>
<evidence type="ECO:0000256" key="1">
    <source>
        <dbReference type="SAM" id="Coils"/>
    </source>
</evidence>
<sequence length="137" mass="15502">MPTIKTDTMQEASTVSLMMDMEVITGKGMFGSMARRKRITQLWNRAKNNDPLAQKFVADNPTIFDVMKPKQPMMTPIEKAAVSLVNLEERIHELEATISEQRAFLLGMFSEEELDAAVKQLRLNAVSRGTNFPKLQD</sequence>
<protein>
    <submittedName>
        <fullName evidence="2">Uncharacterized protein</fullName>
    </submittedName>
</protein>
<proteinExistence type="predicted"/>
<dbReference type="RefSeq" id="WP_161690226.1">
    <property type="nucleotide sequence ID" value="NZ_CP027565.1"/>
</dbReference>